<protein>
    <submittedName>
        <fullName evidence="1">Uncharacterized protein</fullName>
    </submittedName>
</protein>
<dbReference type="Proteomes" id="UP000245626">
    <property type="component" value="Unassembled WGS sequence"/>
</dbReference>
<organism evidence="1 2">
    <name type="scientific">Violaceomyces palustris</name>
    <dbReference type="NCBI Taxonomy" id="1673888"/>
    <lineage>
        <taxon>Eukaryota</taxon>
        <taxon>Fungi</taxon>
        <taxon>Dikarya</taxon>
        <taxon>Basidiomycota</taxon>
        <taxon>Ustilaginomycotina</taxon>
        <taxon>Ustilaginomycetes</taxon>
        <taxon>Violaceomycetales</taxon>
        <taxon>Violaceomycetaceae</taxon>
        <taxon>Violaceomyces</taxon>
    </lineage>
</organism>
<evidence type="ECO:0000313" key="2">
    <source>
        <dbReference type="Proteomes" id="UP000245626"/>
    </source>
</evidence>
<sequence>MAFRLSTTSTLLRIVILDLVLAPPQRDLSALPHLGRNSTSSSFATDSLSHEMHIFGITQGGGQPSSLTVVIRHRSQFELFSHSGLSPNKEKACICN</sequence>
<dbReference type="EMBL" id="KZ819748">
    <property type="protein sequence ID" value="PWN52976.1"/>
    <property type="molecule type" value="Genomic_DNA"/>
</dbReference>
<evidence type="ECO:0000313" key="1">
    <source>
        <dbReference type="EMBL" id="PWN52976.1"/>
    </source>
</evidence>
<gene>
    <name evidence="1" type="ORF">IE53DRAFT_384569</name>
</gene>
<name>A0ACD0P4I0_9BASI</name>
<keyword evidence="2" id="KW-1185">Reference proteome</keyword>
<proteinExistence type="predicted"/>
<reference evidence="1 2" key="1">
    <citation type="journal article" date="2018" name="Mol. Biol. Evol.">
        <title>Broad Genomic Sampling Reveals a Smut Pathogenic Ancestry of the Fungal Clade Ustilaginomycotina.</title>
        <authorList>
            <person name="Kijpornyongpan T."/>
            <person name="Mondo S.J."/>
            <person name="Barry K."/>
            <person name="Sandor L."/>
            <person name="Lee J."/>
            <person name="Lipzen A."/>
            <person name="Pangilinan J."/>
            <person name="LaButti K."/>
            <person name="Hainaut M."/>
            <person name="Henrissat B."/>
            <person name="Grigoriev I.V."/>
            <person name="Spatafora J.W."/>
            <person name="Aime M.C."/>
        </authorList>
    </citation>
    <scope>NUCLEOTIDE SEQUENCE [LARGE SCALE GENOMIC DNA]</scope>
    <source>
        <strain evidence="1 2">SA 807</strain>
    </source>
</reference>
<accession>A0ACD0P4I0</accession>